<dbReference type="InterPro" id="IPR011250">
    <property type="entry name" value="OMP/PagP_B-barrel"/>
</dbReference>
<feature type="region of interest" description="Disordered" evidence="1">
    <location>
        <begin position="76"/>
        <end position="106"/>
    </location>
</feature>
<evidence type="ECO:0008006" key="5">
    <source>
        <dbReference type="Google" id="ProtNLM"/>
    </source>
</evidence>
<feature type="signal peptide" evidence="2">
    <location>
        <begin position="1"/>
        <end position="28"/>
    </location>
</feature>
<dbReference type="SUPFAM" id="SSF56925">
    <property type="entry name" value="OMPA-like"/>
    <property type="match status" value="1"/>
</dbReference>
<dbReference type="RefSeq" id="WP_186640489.1">
    <property type="nucleotide sequence ID" value="NZ_JACOAF010000041.1"/>
</dbReference>
<gene>
    <name evidence="3" type="ORF">H7U12_17740</name>
</gene>
<sequence>MKKLSFSRGMRTLALTGLVCFASVAASAQTKPKTSTSAAAGQTKAKTTSVASTQVKAKPATTVSASPKKYTAASTAKKTTAAPSSTAKKAPVKAATPAAPETKPAETVTTEAVLTPETNTAEVQKQTYAAFTGGTNVIGFGLGLVNNLDYPNGGSTLMPLTVSYERGLNVAAGPGTIGVGGVFSYSHYKWGEGDYKWTVMYIAAKGAYHVDLAKNEKLDTYAGLTLGYARTKVNWDSYYAGDASEGEVKLGVLAGARYFFTPNVGAHLELESGPMSHITIGLNYKF</sequence>
<name>A0ABR6VWK8_9BACT</name>
<reference evidence="3 4" key="1">
    <citation type="journal article" date="2019" name="Int. J. Syst. Evol. Microbiol.">
        <title>Rufibacter sediminis sp. nov., isolated from freshwater lake sediment.</title>
        <authorList>
            <person name="Qu J.H."/>
            <person name="Zhang L.J."/>
            <person name="Fu Y.H."/>
            <person name="Li H.F."/>
        </authorList>
    </citation>
    <scope>NUCLEOTIDE SEQUENCE [LARGE SCALE GENOMIC DNA]</scope>
    <source>
        <strain evidence="3 4">H-1</strain>
    </source>
</reference>
<dbReference type="Gene3D" id="2.40.160.20">
    <property type="match status" value="1"/>
</dbReference>
<evidence type="ECO:0000313" key="3">
    <source>
        <dbReference type="EMBL" id="MBC3541541.1"/>
    </source>
</evidence>
<organism evidence="3 4">
    <name type="scientific">Rufibacter sediminis</name>
    <dbReference type="NCBI Taxonomy" id="2762756"/>
    <lineage>
        <taxon>Bacteria</taxon>
        <taxon>Pseudomonadati</taxon>
        <taxon>Bacteroidota</taxon>
        <taxon>Cytophagia</taxon>
        <taxon>Cytophagales</taxon>
        <taxon>Hymenobacteraceae</taxon>
        <taxon>Rufibacter</taxon>
    </lineage>
</organism>
<protein>
    <recommendedName>
        <fullName evidence="5">Outer membrane protein beta-barrel domain-containing protein</fullName>
    </recommendedName>
</protein>
<comment type="caution">
    <text evidence="3">The sequence shown here is derived from an EMBL/GenBank/DDBJ whole genome shotgun (WGS) entry which is preliminary data.</text>
</comment>
<accession>A0ABR6VWK8</accession>
<keyword evidence="4" id="KW-1185">Reference proteome</keyword>
<proteinExistence type="predicted"/>
<evidence type="ECO:0000256" key="1">
    <source>
        <dbReference type="SAM" id="MobiDB-lite"/>
    </source>
</evidence>
<dbReference type="Proteomes" id="UP000659698">
    <property type="component" value="Unassembled WGS sequence"/>
</dbReference>
<evidence type="ECO:0000313" key="4">
    <source>
        <dbReference type="Proteomes" id="UP000659698"/>
    </source>
</evidence>
<feature type="chain" id="PRO_5047287668" description="Outer membrane protein beta-barrel domain-containing protein" evidence="2">
    <location>
        <begin position="29"/>
        <end position="286"/>
    </location>
</feature>
<keyword evidence="2" id="KW-0732">Signal</keyword>
<dbReference type="EMBL" id="JACOAF010000041">
    <property type="protein sequence ID" value="MBC3541541.1"/>
    <property type="molecule type" value="Genomic_DNA"/>
</dbReference>
<feature type="region of interest" description="Disordered" evidence="1">
    <location>
        <begin position="31"/>
        <end position="52"/>
    </location>
</feature>
<evidence type="ECO:0000256" key="2">
    <source>
        <dbReference type="SAM" id="SignalP"/>
    </source>
</evidence>